<feature type="chain" id="PRO_5012786755" description="Secreted protein" evidence="2">
    <location>
        <begin position="26"/>
        <end position="169"/>
    </location>
</feature>
<feature type="signal peptide" evidence="2">
    <location>
        <begin position="1"/>
        <end position="25"/>
    </location>
</feature>
<evidence type="ECO:0000313" key="3">
    <source>
        <dbReference type="EMBL" id="SOC27220.1"/>
    </source>
</evidence>
<keyword evidence="2" id="KW-0732">Signal</keyword>
<evidence type="ECO:0000313" key="4">
    <source>
        <dbReference type="Proteomes" id="UP000219068"/>
    </source>
</evidence>
<dbReference type="EMBL" id="OBMM01000005">
    <property type="protein sequence ID" value="SOC27220.1"/>
    <property type="molecule type" value="Genomic_DNA"/>
</dbReference>
<name>A0A285TT57_9PROT</name>
<evidence type="ECO:0008006" key="5">
    <source>
        <dbReference type="Google" id="ProtNLM"/>
    </source>
</evidence>
<reference evidence="3 4" key="1">
    <citation type="submission" date="2017-08" db="EMBL/GenBank/DDBJ databases">
        <authorList>
            <person name="de Groot N.N."/>
        </authorList>
    </citation>
    <scope>NUCLEOTIDE SEQUENCE [LARGE SCALE GENOMIC DNA]</scope>
    <source>
        <strain evidence="3 4">USBA 78</strain>
    </source>
</reference>
<evidence type="ECO:0000256" key="1">
    <source>
        <dbReference type="SAM" id="MobiDB-lite"/>
    </source>
</evidence>
<feature type="compositionally biased region" description="Low complexity" evidence="1">
    <location>
        <begin position="130"/>
        <end position="143"/>
    </location>
</feature>
<sequence length="169" mass="17528">MRAISTFVALGFAVVVAQCPQQAYASDPFTPPSPEKSFDVDELKGVIRGVVLDVLLEQRSQDGAPVEEPSVMSGVAGDTSLTAQGGSEADVAGSEPPANEVERDRTVGATLLGCKGFVGMWREPEAGPASNSTTSSKTSVSTSPVKADPKFGVIFYAIPLAPVRNPCAE</sequence>
<dbReference type="Proteomes" id="UP000219068">
    <property type="component" value="Unassembled WGS sequence"/>
</dbReference>
<accession>A0A285TT57</accession>
<organism evidence="3 4">
    <name type="scientific">Thalassospira xiamenensis</name>
    <dbReference type="NCBI Taxonomy" id="220697"/>
    <lineage>
        <taxon>Bacteria</taxon>
        <taxon>Pseudomonadati</taxon>
        <taxon>Pseudomonadota</taxon>
        <taxon>Alphaproteobacteria</taxon>
        <taxon>Rhodospirillales</taxon>
        <taxon>Thalassospiraceae</taxon>
        <taxon>Thalassospira</taxon>
    </lineage>
</organism>
<feature type="region of interest" description="Disordered" evidence="1">
    <location>
        <begin position="61"/>
        <end position="102"/>
    </location>
</feature>
<feature type="region of interest" description="Disordered" evidence="1">
    <location>
        <begin position="123"/>
        <end position="146"/>
    </location>
</feature>
<protein>
    <recommendedName>
        <fullName evidence="5">Secreted protein</fullName>
    </recommendedName>
</protein>
<gene>
    <name evidence="3" type="ORF">SAMN05428964_105312</name>
</gene>
<proteinExistence type="predicted"/>
<dbReference type="AlphaFoldDB" id="A0A285TT57"/>
<evidence type="ECO:0000256" key="2">
    <source>
        <dbReference type="SAM" id="SignalP"/>
    </source>
</evidence>